<proteinExistence type="inferred from homology"/>
<dbReference type="InterPro" id="IPR023057">
    <property type="entry name" value="GlnE"/>
</dbReference>
<feature type="domain" description="Glutamate-ammonia ligase adenylyltransferase repeated" evidence="8">
    <location>
        <begin position="55"/>
        <end position="294"/>
    </location>
</feature>
<feature type="domain" description="PII-uridylyltransferase/Glutamine-synthetase adenylyltransferase" evidence="9">
    <location>
        <begin position="869"/>
        <end position="945"/>
    </location>
</feature>
<dbReference type="Proteomes" id="UP001163726">
    <property type="component" value="Chromosome"/>
</dbReference>
<dbReference type="RefSeq" id="WP_268074634.1">
    <property type="nucleotide sequence ID" value="NZ_CP109965.1"/>
</dbReference>
<evidence type="ECO:0000313" key="11">
    <source>
        <dbReference type="Proteomes" id="UP001163726"/>
    </source>
</evidence>
<sequence>MASHPSNLFTPCATHLTEMPAELQQAADEAWDKIIYRHPHFEQLEAKQQDKIKWHCALSNFICDAILADPEFILTQLNNPQPAEQAFLQAQGDFKQACAQLTTEAELHKLLRQYRRQQMMWIAWQDFNGHINLDQAFEFISSLADQLISQSLDWLYQNLTTTFGTPTSQDIDDKTPGQAQPFFVLGMGKLGGGELNFSSDIDLIFCYPESGKTQGATRSLSNHEFFTRLGQRLITSLHQQTADGFVYRVDMRLRPYGDSGPLVMSYAMLEDYYQEQGRDWERYAMLKARAIVPERWQDHPELDYLNQLIRPFVYRRYIDFSAVEALRKMKKLIAQENRRKGLHNNIKLGEGGIREVEFVVQAFQLIRGGREPELRTRSTRKALQKLLAAGELDEHEIDLLTDGYYFLRKAEHVLQAIADRQTQTLPDNELDKMRLCFAMGFEDWDSFYHALSIRMSQIHQIFNDIIRDDNEEDSDSVQFDYWISQLNGDIAISQLEQDYPNIDAQDFWRQIVECQQQVEKRSVGPRGTDIMTKLMPRLIELCLDSSEPSTTLSRVKDLIIAICTRTAYLELLYENQATCKQLLLFLQASPWIAQQLNKQAFLLDELLDPRQLYRELDANQYKQDLRERLLRIEEDDLEQQMDTLRQFKHAYQLRIAAADLMGYLPLMQVSDHLTWLAEAILEQVVNLAWRQMTSKHGAPESLKGNDKGFVALGYGKLGGLEFGYGSDLDMVFVHNQKSDEQTDGEKPIGNTQFYIRLAQRIMHIFSMQTHAGILYELDLRLRPSGNSGLLVATLNGFKNYQQEEAWTWEHQALVRCRAITGDPDLIQDLNQVRNQILTQPRDLDKLKTDVTKMRLKMFNHLSAGDKDCFDLKQDRGGITDIEFITQYIVLAYSHQHPELTKWSDNIRILRLAATVNVISEEEAEALVEAYKQFRNEGHKLALAKKKVVSKISPFEDSIKQVKAVWQRLFNEE</sequence>
<dbReference type="Gene3D" id="1.20.120.330">
    <property type="entry name" value="Nucleotidyltransferases domain 2"/>
    <property type="match status" value="2"/>
</dbReference>
<keyword evidence="5 7" id="KW-0460">Magnesium</keyword>
<feature type="domain" description="Glutamate-ammonia ligase adenylyltransferase repeated" evidence="8">
    <location>
        <begin position="580"/>
        <end position="829"/>
    </location>
</feature>
<dbReference type="GO" id="GO:0016874">
    <property type="term" value="F:ligase activity"/>
    <property type="evidence" value="ECO:0007669"/>
    <property type="project" value="UniProtKB-KW"/>
</dbReference>
<reference evidence="10" key="1">
    <citation type="submission" date="2022-10" db="EMBL/GenBank/DDBJ databases">
        <title>Catenovulum adriacola sp. nov. isolated in the Harbour of Susak.</title>
        <authorList>
            <person name="Schoch T."/>
            <person name="Reich S.J."/>
            <person name="Stoeferle S."/>
            <person name="Flaiz M."/>
            <person name="Kazda M."/>
            <person name="Riedel C.U."/>
            <person name="Duerre P."/>
        </authorList>
    </citation>
    <scope>NUCLEOTIDE SEQUENCE</scope>
    <source>
        <strain evidence="10">TS8</strain>
    </source>
</reference>
<accession>A0ABY7ANN7</accession>
<evidence type="ECO:0000259" key="9">
    <source>
        <dbReference type="Pfam" id="PF08335"/>
    </source>
</evidence>
<keyword evidence="4 7" id="KW-0067">ATP-binding</keyword>
<dbReference type="SUPFAM" id="SSF81593">
    <property type="entry name" value="Nucleotidyltransferase substrate binding subunit/domain"/>
    <property type="match status" value="2"/>
</dbReference>
<dbReference type="PANTHER" id="PTHR30621:SF0">
    <property type="entry name" value="BIFUNCTIONAL GLUTAMINE SYNTHETASE ADENYLYLTRANSFERASE_ADENYLYL-REMOVING ENZYME"/>
    <property type="match status" value="1"/>
</dbReference>
<feature type="region of interest" description="Adenylyl removase" evidence="7">
    <location>
        <begin position="1"/>
        <end position="470"/>
    </location>
</feature>
<dbReference type="NCBIfam" id="NF008292">
    <property type="entry name" value="PRK11072.1"/>
    <property type="match status" value="1"/>
</dbReference>
<evidence type="ECO:0000256" key="6">
    <source>
        <dbReference type="ARBA" id="ARBA00023268"/>
    </source>
</evidence>
<comment type="function">
    <text evidence="7">Involved in the regulation of glutamine synthetase GlnA, a key enzyme in the process to assimilate ammonia. When cellular nitrogen levels are high, the C-terminal adenylyl transferase (AT) inactivates GlnA by covalent transfer of an adenylyl group from ATP to specific tyrosine residue of GlnA, thus reducing its activity. Conversely, when nitrogen levels are low, the N-terminal adenylyl removase (AR) activates GlnA by removing the adenylyl group by phosphorolysis, increasing its activity. The regulatory region of GlnE binds the signal transduction protein PII (GlnB) which indicates the nitrogen status of the cell.</text>
</comment>
<evidence type="ECO:0000313" key="10">
    <source>
        <dbReference type="EMBL" id="WAJ70332.1"/>
    </source>
</evidence>
<evidence type="ECO:0000256" key="3">
    <source>
        <dbReference type="ARBA" id="ARBA00022741"/>
    </source>
</evidence>
<keyword evidence="1 7" id="KW-0808">Transferase</keyword>
<dbReference type="Gene3D" id="3.30.460.10">
    <property type="entry name" value="Beta Polymerase, domain 2"/>
    <property type="match status" value="2"/>
</dbReference>
<keyword evidence="2 7" id="KW-0548">Nucleotidyltransferase</keyword>
<dbReference type="InterPro" id="IPR013546">
    <property type="entry name" value="PII_UdlTrfase/GS_AdlTrfase"/>
</dbReference>
<evidence type="ECO:0000259" key="8">
    <source>
        <dbReference type="Pfam" id="PF03710"/>
    </source>
</evidence>
<dbReference type="EC" id="2.7.7.89" evidence="7"/>
<name>A0ABY7ANN7_9ALTE</name>
<dbReference type="CDD" id="cd05401">
    <property type="entry name" value="NT_GlnE_GlnD_like"/>
    <property type="match status" value="2"/>
</dbReference>
<protein>
    <recommendedName>
        <fullName evidence="7">Bifunctional glutamine synthetase adenylyltransferase/adenylyl-removing enzyme</fullName>
    </recommendedName>
    <alternativeName>
        <fullName evidence="7">ATP:glutamine synthetase adenylyltransferase</fullName>
    </alternativeName>
    <alternativeName>
        <fullName evidence="7">ATase</fullName>
    </alternativeName>
    <domain>
        <recommendedName>
            <fullName evidence="7">Glutamine synthetase adenylyl-L-tyrosine phosphorylase</fullName>
            <ecNumber evidence="7">2.7.7.89</ecNumber>
        </recommendedName>
        <alternativeName>
            <fullName evidence="7">Adenylyl removase</fullName>
            <shortName evidence="7">AR</shortName>
            <shortName evidence="7">AT-N</shortName>
        </alternativeName>
    </domain>
    <domain>
        <recommendedName>
            <fullName evidence="7">Glutamine synthetase adenylyl transferase</fullName>
            <ecNumber evidence="7">2.7.7.42</ecNumber>
        </recommendedName>
        <alternativeName>
            <fullName evidence="7">Adenylyl transferase</fullName>
            <shortName evidence="7">AT</shortName>
            <shortName evidence="7">AT-C</shortName>
        </alternativeName>
    </domain>
</protein>
<dbReference type="InterPro" id="IPR043519">
    <property type="entry name" value="NT_sf"/>
</dbReference>
<dbReference type="SUPFAM" id="SSF81301">
    <property type="entry name" value="Nucleotidyltransferase"/>
    <property type="match status" value="2"/>
</dbReference>
<dbReference type="EC" id="2.7.7.42" evidence="7"/>
<evidence type="ECO:0000256" key="1">
    <source>
        <dbReference type="ARBA" id="ARBA00022679"/>
    </source>
</evidence>
<dbReference type="InterPro" id="IPR005190">
    <property type="entry name" value="GlnE_rpt_dom"/>
</dbReference>
<dbReference type="GO" id="GO:0008882">
    <property type="term" value="F:[glutamate-ammonia-ligase] adenylyltransferase activity"/>
    <property type="evidence" value="ECO:0007669"/>
    <property type="project" value="UniProtKB-EC"/>
</dbReference>
<evidence type="ECO:0000256" key="5">
    <source>
        <dbReference type="ARBA" id="ARBA00022842"/>
    </source>
</evidence>
<comment type="catalytic activity">
    <reaction evidence="7">
        <text>[glutamine synthetase]-O(4)-(5'-adenylyl)-L-tyrosine + phosphate = [glutamine synthetase]-L-tyrosine + ADP</text>
        <dbReference type="Rhea" id="RHEA:43716"/>
        <dbReference type="Rhea" id="RHEA-COMP:10660"/>
        <dbReference type="Rhea" id="RHEA-COMP:10661"/>
        <dbReference type="ChEBI" id="CHEBI:43474"/>
        <dbReference type="ChEBI" id="CHEBI:46858"/>
        <dbReference type="ChEBI" id="CHEBI:83624"/>
        <dbReference type="ChEBI" id="CHEBI:456216"/>
        <dbReference type="EC" id="2.7.7.89"/>
    </reaction>
</comment>
<dbReference type="PANTHER" id="PTHR30621">
    <property type="entry name" value="GLUTAMINE SYNTHETASE ADENYLYLTRANSFERASE"/>
    <property type="match status" value="1"/>
</dbReference>
<feature type="region of interest" description="Adenylyl transferase" evidence="7">
    <location>
        <begin position="478"/>
        <end position="972"/>
    </location>
</feature>
<comment type="cofactor">
    <cofactor evidence="7">
        <name>Mg(2+)</name>
        <dbReference type="ChEBI" id="CHEBI:18420"/>
    </cofactor>
</comment>
<dbReference type="EMBL" id="CP109965">
    <property type="protein sequence ID" value="WAJ70332.1"/>
    <property type="molecule type" value="Genomic_DNA"/>
</dbReference>
<comment type="similarity">
    <text evidence="7">Belongs to the GlnE family.</text>
</comment>
<evidence type="ECO:0000256" key="7">
    <source>
        <dbReference type="HAMAP-Rule" id="MF_00802"/>
    </source>
</evidence>
<keyword evidence="6 7" id="KW-0511">Multifunctional enzyme</keyword>
<dbReference type="HAMAP" id="MF_00802">
    <property type="entry name" value="GlnE"/>
    <property type="match status" value="1"/>
</dbReference>
<dbReference type="Pfam" id="PF08335">
    <property type="entry name" value="GlnD_UR_UTase"/>
    <property type="match status" value="2"/>
</dbReference>
<gene>
    <name evidence="7 10" type="primary">glnE</name>
    <name evidence="10" type="ORF">OLW01_00510</name>
</gene>
<keyword evidence="3 7" id="KW-0547">Nucleotide-binding</keyword>
<evidence type="ECO:0000256" key="4">
    <source>
        <dbReference type="ARBA" id="ARBA00022840"/>
    </source>
</evidence>
<comment type="catalytic activity">
    <reaction evidence="7">
        <text>[glutamine synthetase]-L-tyrosine + ATP = [glutamine synthetase]-O(4)-(5'-adenylyl)-L-tyrosine + diphosphate</text>
        <dbReference type="Rhea" id="RHEA:18589"/>
        <dbReference type="Rhea" id="RHEA-COMP:10660"/>
        <dbReference type="Rhea" id="RHEA-COMP:10661"/>
        <dbReference type="ChEBI" id="CHEBI:30616"/>
        <dbReference type="ChEBI" id="CHEBI:33019"/>
        <dbReference type="ChEBI" id="CHEBI:46858"/>
        <dbReference type="ChEBI" id="CHEBI:83624"/>
        <dbReference type="EC" id="2.7.7.42"/>
    </reaction>
</comment>
<keyword evidence="11" id="KW-1185">Reference proteome</keyword>
<dbReference type="Gene3D" id="1.10.4050.10">
    <property type="entry name" value="Glutamine synthase adenylyltransferase GlnE"/>
    <property type="match status" value="1"/>
</dbReference>
<organism evidence="10 11">
    <name type="scientific">Catenovulum adriaticum</name>
    <dbReference type="NCBI Taxonomy" id="2984846"/>
    <lineage>
        <taxon>Bacteria</taxon>
        <taxon>Pseudomonadati</taxon>
        <taxon>Pseudomonadota</taxon>
        <taxon>Gammaproteobacteria</taxon>
        <taxon>Alteromonadales</taxon>
        <taxon>Alteromonadaceae</taxon>
        <taxon>Catenovulum</taxon>
    </lineage>
</organism>
<dbReference type="GO" id="GO:0047388">
    <property type="term" value="F:[glutamine synthetase]-adenylyl-L-tyrosine phosphorylase activity"/>
    <property type="evidence" value="ECO:0007669"/>
    <property type="project" value="UniProtKB-EC"/>
</dbReference>
<feature type="domain" description="PII-uridylyltransferase/Glutamine-synthetase adenylyltransferase" evidence="9">
    <location>
        <begin position="327"/>
        <end position="465"/>
    </location>
</feature>
<dbReference type="Gene3D" id="1.20.120.1510">
    <property type="match status" value="1"/>
</dbReference>
<keyword evidence="10" id="KW-0436">Ligase</keyword>
<evidence type="ECO:0000256" key="2">
    <source>
        <dbReference type="ARBA" id="ARBA00022695"/>
    </source>
</evidence>
<dbReference type="Pfam" id="PF03710">
    <property type="entry name" value="GlnE"/>
    <property type="match status" value="2"/>
</dbReference>